<dbReference type="RefSeq" id="WP_139448584.1">
    <property type="nucleotide sequence ID" value="NZ_SMDR01000002.1"/>
</dbReference>
<keyword evidence="2" id="KW-1185">Reference proteome</keyword>
<comment type="caution">
    <text evidence="1">The sequence shown here is derived from an EMBL/GenBank/DDBJ whole genome shotgun (WGS) entry which is preliminary data.</text>
</comment>
<evidence type="ECO:0000313" key="1">
    <source>
        <dbReference type="EMBL" id="TNJ33807.1"/>
    </source>
</evidence>
<reference evidence="1 2" key="1">
    <citation type="submission" date="2019-03" db="EMBL/GenBank/DDBJ databases">
        <title>Arenimonas daejeonensis sp. nov., isolated from compost.</title>
        <authorList>
            <person name="Jeon C.O."/>
        </authorList>
    </citation>
    <scope>NUCLEOTIDE SEQUENCE [LARGE SCALE GENOMIC DNA]</scope>
    <source>
        <strain evidence="1 2">R29</strain>
    </source>
</reference>
<name>A0A5C4RT86_9GAMM</name>
<evidence type="ECO:0000313" key="2">
    <source>
        <dbReference type="Proteomes" id="UP000305760"/>
    </source>
</evidence>
<protein>
    <submittedName>
        <fullName evidence="1">Uncharacterized protein</fullName>
    </submittedName>
</protein>
<proteinExistence type="predicted"/>
<gene>
    <name evidence="1" type="ORF">E1B00_10785</name>
</gene>
<accession>A0A5C4RT86</accession>
<dbReference type="Proteomes" id="UP000305760">
    <property type="component" value="Unassembled WGS sequence"/>
</dbReference>
<dbReference type="OrthoDB" id="6028077at2"/>
<dbReference type="EMBL" id="SMDR01000002">
    <property type="protein sequence ID" value="TNJ33807.1"/>
    <property type="molecule type" value="Genomic_DNA"/>
</dbReference>
<organism evidence="1 2">
    <name type="scientific">Arenimonas terrae</name>
    <dbReference type="NCBI Taxonomy" id="2546226"/>
    <lineage>
        <taxon>Bacteria</taxon>
        <taxon>Pseudomonadati</taxon>
        <taxon>Pseudomonadota</taxon>
        <taxon>Gammaproteobacteria</taxon>
        <taxon>Lysobacterales</taxon>
        <taxon>Lysobacteraceae</taxon>
        <taxon>Arenimonas</taxon>
    </lineage>
</organism>
<sequence>MSWSPQQQAMLSAMGYTLYREAGALPVASAALPANVPQGPLPAPGNAGAGERLMQALRRAAGGRDLSGLALPPLETLRSDATAKRRLWPVLRALRRR</sequence>
<dbReference type="AlphaFoldDB" id="A0A5C4RT86"/>